<keyword evidence="4 7" id="KW-0812">Transmembrane</keyword>
<keyword evidence="3" id="KW-1003">Cell membrane</keyword>
<accession>A0A1C3NCC6</accession>
<feature type="transmembrane region" description="Helical" evidence="7">
    <location>
        <begin position="29"/>
        <end position="52"/>
    </location>
</feature>
<dbReference type="STRING" id="307121.GA0070620_5847"/>
<keyword evidence="5 7" id="KW-1133">Transmembrane helix</keyword>
<gene>
    <name evidence="8" type="ORF">GA0070620_5847</name>
</gene>
<evidence type="ECO:0000313" key="8">
    <source>
        <dbReference type="EMBL" id="SBV30252.1"/>
    </source>
</evidence>
<protein>
    <submittedName>
        <fullName evidence="8">Major Facilitator Superfamily protein</fullName>
    </submittedName>
</protein>
<dbReference type="SUPFAM" id="SSF103473">
    <property type="entry name" value="MFS general substrate transporter"/>
    <property type="match status" value="1"/>
</dbReference>
<feature type="transmembrane region" description="Helical" evidence="7">
    <location>
        <begin position="389"/>
        <end position="410"/>
    </location>
</feature>
<evidence type="ECO:0000256" key="1">
    <source>
        <dbReference type="ARBA" id="ARBA00004651"/>
    </source>
</evidence>
<proteinExistence type="predicted"/>
<evidence type="ECO:0000256" key="3">
    <source>
        <dbReference type="ARBA" id="ARBA00022475"/>
    </source>
</evidence>
<dbReference type="InterPro" id="IPR050171">
    <property type="entry name" value="MFS_Transporters"/>
</dbReference>
<name>A0A1C3NCC6_9ACTN</name>
<evidence type="ECO:0000256" key="5">
    <source>
        <dbReference type="ARBA" id="ARBA00022989"/>
    </source>
</evidence>
<dbReference type="GO" id="GO:0005886">
    <property type="term" value="C:plasma membrane"/>
    <property type="evidence" value="ECO:0007669"/>
    <property type="project" value="UniProtKB-SubCell"/>
</dbReference>
<comment type="subcellular location">
    <subcellularLocation>
        <location evidence="1">Cell membrane</location>
        <topology evidence="1">Multi-pass membrane protein</topology>
    </subcellularLocation>
</comment>
<feature type="transmembrane region" description="Helical" evidence="7">
    <location>
        <begin position="105"/>
        <end position="126"/>
    </location>
</feature>
<feature type="transmembrane region" description="Helical" evidence="7">
    <location>
        <begin position="297"/>
        <end position="330"/>
    </location>
</feature>
<evidence type="ECO:0000256" key="2">
    <source>
        <dbReference type="ARBA" id="ARBA00022448"/>
    </source>
</evidence>
<sequence length="421" mass="43382">MLSVTDRHWSAAAGWVRRYLRPDDAVARALTWATMTTSLSKGVFFSVSVLFFTHVAGFSATTVGFGLTIAGAVAVPAALGAGYLARFVGARRVLLATTAGQGLALVAYLLVHTPATFVVVACAAVGQQAMQRTALSTMIAESFTGPDRVEMRARLRVITNAFIGVGTGLAAVAIVLDTKLAYLLAMLATGALLIVSAFLLRRMDRGAELTATDGSRTAGVRQSPLRDRTYLAITGLYAVMSMQVGMLTVGVPLWIAGSTKAPAATIAALLALNTVIVSLLQVWAARGAKAIRSAGRAVAWAGTLLALACGLYAMAAHGAIAVVVVVLTLATVAHSLAEILSEAGSWTLAFELADPANVGAYQGVSQTGAALGSMLAPLVVTATAIQHGLPGWILLGVLFLLAGSLTMALVRRQVNGSLLPG</sequence>
<dbReference type="PATRIC" id="fig|307121.4.peg.5951"/>
<dbReference type="InterPro" id="IPR036259">
    <property type="entry name" value="MFS_trans_sf"/>
</dbReference>
<dbReference type="Pfam" id="PF07690">
    <property type="entry name" value="MFS_1"/>
    <property type="match status" value="1"/>
</dbReference>
<reference evidence="9" key="1">
    <citation type="submission" date="2016-06" db="EMBL/GenBank/DDBJ databases">
        <authorList>
            <person name="Varghese N."/>
        </authorList>
    </citation>
    <scope>NUCLEOTIDE SEQUENCE [LARGE SCALE GENOMIC DNA]</scope>
    <source>
        <strain evidence="9">DSM 45344</strain>
    </source>
</reference>
<evidence type="ECO:0000256" key="7">
    <source>
        <dbReference type="SAM" id="Phobius"/>
    </source>
</evidence>
<feature type="transmembrane region" description="Helical" evidence="7">
    <location>
        <begin position="182"/>
        <end position="200"/>
    </location>
</feature>
<dbReference type="EMBL" id="LT598496">
    <property type="protein sequence ID" value="SBV30252.1"/>
    <property type="molecule type" value="Genomic_DNA"/>
</dbReference>
<organism evidence="8 9">
    <name type="scientific">Micromonospora krabiensis</name>
    <dbReference type="NCBI Taxonomy" id="307121"/>
    <lineage>
        <taxon>Bacteria</taxon>
        <taxon>Bacillati</taxon>
        <taxon>Actinomycetota</taxon>
        <taxon>Actinomycetes</taxon>
        <taxon>Micromonosporales</taxon>
        <taxon>Micromonosporaceae</taxon>
        <taxon>Micromonospora</taxon>
    </lineage>
</organism>
<dbReference type="Proteomes" id="UP000199393">
    <property type="component" value="Chromosome I"/>
</dbReference>
<keyword evidence="6 7" id="KW-0472">Membrane</keyword>
<feature type="transmembrane region" description="Helical" evidence="7">
    <location>
        <begin position="261"/>
        <end position="285"/>
    </location>
</feature>
<dbReference type="Gene3D" id="1.20.1250.20">
    <property type="entry name" value="MFS general substrate transporter like domains"/>
    <property type="match status" value="1"/>
</dbReference>
<keyword evidence="9" id="KW-1185">Reference proteome</keyword>
<dbReference type="GO" id="GO:0022857">
    <property type="term" value="F:transmembrane transporter activity"/>
    <property type="evidence" value="ECO:0007669"/>
    <property type="project" value="InterPro"/>
</dbReference>
<feature type="transmembrane region" description="Helical" evidence="7">
    <location>
        <begin position="64"/>
        <end position="85"/>
    </location>
</feature>
<feature type="transmembrane region" description="Helical" evidence="7">
    <location>
        <begin position="230"/>
        <end position="255"/>
    </location>
</feature>
<evidence type="ECO:0000256" key="6">
    <source>
        <dbReference type="ARBA" id="ARBA00023136"/>
    </source>
</evidence>
<keyword evidence="2" id="KW-0813">Transport</keyword>
<evidence type="ECO:0000313" key="9">
    <source>
        <dbReference type="Proteomes" id="UP000199393"/>
    </source>
</evidence>
<dbReference type="InterPro" id="IPR011701">
    <property type="entry name" value="MFS"/>
</dbReference>
<dbReference type="PANTHER" id="PTHR23517">
    <property type="entry name" value="RESISTANCE PROTEIN MDTM, PUTATIVE-RELATED-RELATED"/>
    <property type="match status" value="1"/>
</dbReference>
<evidence type="ECO:0000256" key="4">
    <source>
        <dbReference type="ARBA" id="ARBA00022692"/>
    </source>
</evidence>
<dbReference type="RefSeq" id="WP_091596112.1">
    <property type="nucleotide sequence ID" value="NZ_JBHRWG010000002.1"/>
</dbReference>
<dbReference type="OrthoDB" id="3865324at2"/>
<dbReference type="AlphaFoldDB" id="A0A1C3NCC6"/>
<dbReference type="PANTHER" id="PTHR23517:SF2">
    <property type="entry name" value="MULTIDRUG RESISTANCE PROTEIN MDTH"/>
    <property type="match status" value="1"/>
</dbReference>
<feature type="transmembrane region" description="Helical" evidence="7">
    <location>
        <begin position="157"/>
        <end position="176"/>
    </location>
</feature>